<dbReference type="SUPFAM" id="SSF53474">
    <property type="entry name" value="alpha/beta-Hydrolases"/>
    <property type="match status" value="1"/>
</dbReference>
<gene>
    <name evidence="2" type="ORF">ISF6_1620</name>
</gene>
<dbReference type="GO" id="GO:0016787">
    <property type="term" value="F:hydrolase activity"/>
    <property type="evidence" value="ECO:0007669"/>
    <property type="project" value="InterPro"/>
</dbReference>
<organism evidence="2 3">
    <name type="scientific">Piscinibacter sakaiensis</name>
    <name type="common">Ideonella sakaiensis</name>
    <dbReference type="NCBI Taxonomy" id="1547922"/>
    <lineage>
        <taxon>Bacteria</taxon>
        <taxon>Pseudomonadati</taxon>
        <taxon>Pseudomonadota</taxon>
        <taxon>Betaproteobacteria</taxon>
        <taxon>Burkholderiales</taxon>
        <taxon>Sphaerotilaceae</taxon>
        <taxon>Piscinibacter</taxon>
    </lineage>
</organism>
<keyword evidence="3" id="KW-1185">Reference proteome</keyword>
<dbReference type="InterPro" id="IPR003140">
    <property type="entry name" value="PLipase/COase/thioEstase"/>
</dbReference>
<proteinExistence type="predicted"/>
<evidence type="ECO:0000259" key="1">
    <source>
        <dbReference type="Pfam" id="PF02230"/>
    </source>
</evidence>
<dbReference type="Pfam" id="PF02230">
    <property type="entry name" value="Abhydrolase_2"/>
    <property type="match status" value="1"/>
</dbReference>
<dbReference type="STRING" id="1547922.ISF6_1620"/>
<evidence type="ECO:0000313" key="2">
    <source>
        <dbReference type="EMBL" id="GAP35847.1"/>
    </source>
</evidence>
<accession>A0A0K8NZL7</accession>
<comment type="caution">
    <text evidence="2">The sequence shown here is derived from an EMBL/GenBank/DDBJ whole genome shotgun (WGS) entry which is preliminary data.</text>
</comment>
<dbReference type="AlphaFoldDB" id="A0A0K8NZL7"/>
<dbReference type="InterPro" id="IPR029058">
    <property type="entry name" value="AB_hydrolase_fold"/>
</dbReference>
<dbReference type="RefSeq" id="WP_054019880.1">
    <property type="nucleotide sequence ID" value="NZ_BBYR01000029.1"/>
</dbReference>
<reference evidence="2 3" key="2">
    <citation type="journal article" date="2016" name="Science">
        <title>A bacterium that degrades and assimilates poly(ethylene terephthalate).</title>
        <authorList>
            <person name="Yoshida S."/>
            <person name="Hiraga K."/>
            <person name="Takehana T."/>
            <person name="Taniguchi I."/>
            <person name="Yamaji H."/>
            <person name="Maeda Y."/>
            <person name="Toyohara K."/>
            <person name="Miyamoto K."/>
            <person name="Kimura Y."/>
            <person name="Oda K."/>
        </authorList>
    </citation>
    <scope>NUCLEOTIDE SEQUENCE [LARGE SCALE GENOMIC DNA]</scope>
    <source>
        <strain evidence="3">NBRC 110686 / TISTR 2288 / 201-F6</strain>
    </source>
</reference>
<name>A0A0K8NZL7_PISS1</name>
<dbReference type="OrthoDB" id="9801763at2"/>
<reference evidence="3" key="1">
    <citation type="submission" date="2015-07" db="EMBL/GenBank/DDBJ databases">
        <title>Discovery of a poly(ethylene terephthalate assimilation.</title>
        <authorList>
            <person name="Yoshida S."/>
            <person name="Hiraga K."/>
            <person name="Takehana T."/>
            <person name="Taniguchi I."/>
            <person name="Yamaji H."/>
            <person name="Maeda Y."/>
            <person name="Toyohara K."/>
            <person name="Miyamoto K."/>
            <person name="Kimura Y."/>
            <person name="Oda K."/>
        </authorList>
    </citation>
    <scope>NUCLEOTIDE SEQUENCE [LARGE SCALE GENOMIC DNA]</scope>
    <source>
        <strain evidence="3">NBRC 110686 / TISTR 2288 / 201-F6</strain>
    </source>
</reference>
<dbReference type="Proteomes" id="UP000037660">
    <property type="component" value="Unassembled WGS sequence"/>
</dbReference>
<protein>
    <submittedName>
        <fullName evidence="2">Carboxylesterase</fullName>
    </submittedName>
</protein>
<feature type="domain" description="Phospholipase/carboxylesterase/thioesterase" evidence="1">
    <location>
        <begin position="6"/>
        <end position="185"/>
    </location>
</feature>
<evidence type="ECO:0000313" key="3">
    <source>
        <dbReference type="Proteomes" id="UP000037660"/>
    </source>
</evidence>
<dbReference type="EMBL" id="BBYR01000029">
    <property type="protein sequence ID" value="GAP35847.1"/>
    <property type="molecule type" value="Genomic_DNA"/>
</dbReference>
<sequence length="243" mass="25287">MPPVPPAGDARAVLVMLHGLGMDPAVLRPFVASLALPAWTLLPTGPARADDGQPAWWPVAADKRAARLAAGPSDLHDRHPAGRPLARQALAERLLAARRDFGALPLVLAGFSQGAMLAVDYTLLADPAAPRPDALVLLSGSCIAVDEWRPALGRLRGLPALVAHGRDDPDLGVFAGERLRDTMRAGGACVDWLPFDGGHQLPLVAWRALRRRVHLAADAAASGARPAGIPADPAAGARLAQAA</sequence>
<dbReference type="Gene3D" id="3.40.50.1820">
    <property type="entry name" value="alpha/beta hydrolase"/>
    <property type="match status" value="1"/>
</dbReference>